<protein>
    <submittedName>
        <fullName evidence="1">Uncharacterized protein</fullName>
    </submittedName>
</protein>
<name>A0A0F9BP80_9ZZZZ</name>
<evidence type="ECO:0000313" key="1">
    <source>
        <dbReference type="EMBL" id="KKK92349.1"/>
    </source>
</evidence>
<comment type="caution">
    <text evidence="1">The sequence shown here is derived from an EMBL/GenBank/DDBJ whole genome shotgun (WGS) entry which is preliminary data.</text>
</comment>
<gene>
    <name evidence="1" type="ORF">LCGC14_2703820</name>
</gene>
<organism evidence="1">
    <name type="scientific">marine sediment metagenome</name>
    <dbReference type="NCBI Taxonomy" id="412755"/>
    <lineage>
        <taxon>unclassified sequences</taxon>
        <taxon>metagenomes</taxon>
        <taxon>ecological metagenomes</taxon>
    </lineage>
</organism>
<sequence length="74" mass="8706">MINIRELVFTTLLNRRRFNDPKGVLTHEYLDTATTQICEDIFASLCWVAEQSTCKEIMIYLLEKHIRAWEDSNG</sequence>
<accession>A0A0F9BP80</accession>
<reference evidence="1" key="1">
    <citation type="journal article" date="2015" name="Nature">
        <title>Complex archaea that bridge the gap between prokaryotes and eukaryotes.</title>
        <authorList>
            <person name="Spang A."/>
            <person name="Saw J.H."/>
            <person name="Jorgensen S.L."/>
            <person name="Zaremba-Niedzwiedzka K."/>
            <person name="Martijn J."/>
            <person name="Lind A.E."/>
            <person name="van Eijk R."/>
            <person name="Schleper C."/>
            <person name="Guy L."/>
            <person name="Ettema T.J."/>
        </authorList>
    </citation>
    <scope>NUCLEOTIDE SEQUENCE</scope>
</reference>
<proteinExistence type="predicted"/>
<dbReference type="AlphaFoldDB" id="A0A0F9BP80"/>
<dbReference type="EMBL" id="LAZR01048251">
    <property type="protein sequence ID" value="KKK92349.1"/>
    <property type="molecule type" value="Genomic_DNA"/>
</dbReference>